<evidence type="ECO:0000256" key="1">
    <source>
        <dbReference type="SAM" id="MobiDB-lite"/>
    </source>
</evidence>
<sequence>MSTAIEAPTAIEVSAEFVDRRSRTSSSTGLERRQFGNSHARLSDEARELAEAIDAYKYQHHRRYITFEEMHQVILSLGYHK</sequence>
<name>A0A518GG60_9BACT</name>
<dbReference type="Proteomes" id="UP000318017">
    <property type="component" value="Chromosome"/>
</dbReference>
<dbReference type="KEGG" id="ahel:Q31a_59490"/>
<organism evidence="2 3">
    <name type="scientific">Aureliella helgolandensis</name>
    <dbReference type="NCBI Taxonomy" id="2527968"/>
    <lineage>
        <taxon>Bacteria</taxon>
        <taxon>Pseudomonadati</taxon>
        <taxon>Planctomycetota</taxon>
        <taxon>Planctomycetia</taxon>
        <taxon>Pirellulales</taxon>
        <taxon>Pirellulaceae</taxon>
        <taxon>Aureliella</taxon>
    </lineage>
</organism>
<proteinExistence type="predicted"/>
<evidence type="ECO:0000313" key="3">
    <source>
        <dbReference type="Proteomes" id="UP000318017"/>
    </source>
</evidence>
<dbReference type="EMBL" id="CP036298">
    <property type="protein sequence ID" value="QDV27560.1"/>
    <property type="molecule type" value="Genomic_DNA"/>
</dbReference>
<protein>
    <submittedName>
        <fullName evidence="2">Uncharacterized protein</fullName>
    </submittedName>
</protein>
<keyword evidence="3" id="KW-1185">Reference proteome</keyword>
<feature type="region of interest" description="Disordered" evidence="1">
    <location>
        <begin position="22"/>
        <end position="41"/>
    </location>
</feature>
<evidence type="ECO:0000313" key="2">
    <source>
        <dbReference type="EMBL" id="QDV27560.1"/>
    </source>
</evidence>
<reference evidence="2 3" key="1">
    <citation type="submission" date="2019-02" db="EMBL/GenBank/DDBJ databases">
        <title>Deep-cultivation of Planctomycetes and their phenomic and genomic characterization uncovers novel biology.</title>
        <authorList>
            <person name="Wiegand S."/>
            <person name="Jogler M."/>
            <person name="Boedeker C."/>
            <person name="Pinto D."/>
            <person name="Vollmers J."/>
            <person name="Rivas-Marin E."/>
            <person name="Kohn T."/>
            <person name="Peeters S.H."/>
            <person name="Heuer A."/>
            <person name="Rast P."/>
            <person name="Oberbeckmann S."/>
            <person name="Bunk B."/>
            <person name="Jeske O."/>
            <person name="Meyerdierks A."/>
            <person name="Storesund J.E."/>
            <person name="Kallscheuer N."/>
            <person name="Luecker S."/>
            <person name="Lage O.M."/>
            <person name="Pohl T."/>
            <person name="Merkel B.J."/>
            <person name="Hornburger P."/>
            <person name="Mueller R.-W."/>
            <person name="Bruemmer F."/>
            <person name="Labrenz M."/>
            <person name="Spormann A.M."/>
            <person name="Op den Camp H."/>
            <person name="Overmann J."/>
            <person name="Amann R."/>
            <person name="Jetten M.S.M."/>
            <person name="Mascher T."/>
            <person name="Medema M.H."/>
            <person name="Devos D.P."/>
            <person name="Kaster A.-K."/>
            <person name="Ovreas L."/>
            <person name="Rohde M."/>
            <person name="Galperin M.Y."/>
            <person name="Jogler C."/>
        </authorList>
    </citation>
    <scope>NUCLEOTIDE SEQUENCE [LARGE SCALE GENOMIC DNA]</scope>
    <source>
        <strain evidence="2 3">Q31a</strain>
    </source>
</reference>
<accession>A0A518GG60</accession>
<gene>
    <name evidence="2" type="ORF">Q31a_59490</name>
</gene>
<dbReference type="AlphaFoldDB" id="A0A518GG60"/>
<dbReference type="RefSeq" id="WP_231690967.1">
    <property type="nucleotide sequence ID" value="NZ_CP036298.1"/>
</dbReference>